<dbReference type="PROSITE" id="PS51471">
    <property type="entry name" value="FE2OG_OXY"/>
    <property type="match status" value="1"/>
</dbReference>
<dbReference type="Pfam" id="PF03171">
    <property type="entry name" value="2OG-FeII_Oxy"/>
    <property type="match status" value="1"/>
</dbReference>
<dbReference type="FunFam" id="2.60.120.330:FF:000005">
    <property type="entry name" value="1-aminocyclopropane-1-carboxylate oxidase homolog 1"/>
    <property type="match status" value="1"/>
</dbReference>
<sequence>MGSGGFENERIRELKAFDDTKLGVKGLVDGGIQTVPKIFIRPPEELPQELNSTRHHSSDFQIPVIDLTSGRREEIVNQILYASSEWGFFQLVNHGIPAELLDGMMEGSRLFHEGDGETKKELYSRDRRKQVKFRSNYDLYKSRAADWRDSLAIDTLFDGHLDPNDLPLICRDVVLEYTRHMIKLGDTLLELLSQALGLDPGHLRLTTECTRGWSLVCNYYPACPEPELTLGASNHSDPSFFTVVLQDHTGGLQVLHQNQWVNVQPIPGALVINIGDIIQMISNDRFRSAVHRVLTNHLGPRISIAFFFIGLISSPKLYGPIKELISEENPPSCQEFTINEFINSFYSRPLNEPSFKYFKL</sequence>
<dbReference type="Gene3D" id="2.60.120.330">
    <property type="entry name" value="B-lactam Antibiotic, Isopenicillin N Synthase, Chain"/>
    <property type="match status" value="1"/>
</dbReference>
<evidence type="ECO:0000256" key="2">
    <source>
        <dbReference type="ARBA" id="ARBA00022723"/>
    </source>
</evidence>
<dbReference type="InterPro" id="IPR044861">
    <property type="entry name" value="IPNS-like_FE2OG_OXY"/>
</dbReference>
<evidence type="ECO:0000259" key="6">
    <source>
        <dbReference type="PROSITE" id="PS51471"/>
    </source>
</evidence>
<dbReference type="InterPro" id="IPR027443">
    <property type="entry name" value="IPNS-like_sf"/>
</dbReference>
<dbReference type="InterPro" id="IPR005123">
    <property type="entry name" value="Oxoglu/Fe-dep_dioxygenase_dom"/>
</dbReference>
<name>A0AAD3SD76_NEPGR</name>
<evidence type="ECO:0000313" key="7">
    <source>
        <dbReference type="EMBL" id="GMH08524.1"/>
    </source>
</evidence>
<keyword evidence="3 5" id="KW-0560">Oxidoreductase</keyword>
<accession>A0AAD3SD76</accession>
<organism evidence="7 8">
    <name type="scientific">Nepenthes gracilis</name>
    <name type="common">Slender pitcher plant</name>
    <dbReference type="NCBI Taxonomy" id="150966"/>
    <lineage>
        <taxon>Eukaryota</taxon>
        <taxon>Viridiplantae</taxon>
        <taxon>Streptophyta</taxon>
        <taxon>Embryophyta</taxon>
        <taxon>Tracheophyta</taxon>
        <taxon>Spermatophyta</taxon>
        <taxon>Magnoliopsida</taxon>
        <taxon>eudicotyledons</taxon>
        <taxon>Gunneridae</taxon>
        <taxon>Pentapetalae</taxon>
        <taxon>Caryophyllales</taxon>
        <taxon>Nepenthaceae</taxon>
        <taxon>Nepenthes</taxon>
    </lineage>
</organism>
<gene>
    <name evidence="7" type="ORF">Nepgr_010364</name>
</gene>
<feature type="domain" description="Fe2OG dioxygenase" evidence="6">
    <location>
        <begin position="206"/>
        <end position="310"/>
    </location>
</feature>
<dbReference type="Pfam" id="PF14226">
    <property type="entry name" value="DIOX_N"/>
    <property type="match status" value="1"/>
</dbReference>
<comment type="similarity">
    <text evidence="1 5">Belongs to the iron/ascorbate-dependent oxidoreductase family.</text>
</comment>
<dbReference type="Proteomes" id="UP001279734">
    <property type="component" value="Unassembled WGS sequence"/>
</dbReference>
<dbReference type="InterPro" id="IPR026992">
    <property type="entry name" value="DIOX_N"/>
</dbReference>
<reference evidence="7" key="1">
    <citation type="submission" date="2023-05" db="EMBL/GenBank/DDBJ databases">
        <title>Nepenthes gracilis genome sequencing.</title>
        <authorList>
            <person name="Fukushima K."/>
        </authorList>
    </citation>
    <scope>NUCLEOTIDE SEQUENCE</scope>
    <source>
        <strain evidence="7">SING2019-196</strain>
    </source>
</reference>
<dbReference type="AlphaFoldDB" id="A0AAD3SD76"/>
<evidence type="ECO:0000256" key="1">
    <source>
        <dbReference type="ARBA" id="ARBA00008056"/>
    </source>
</evidence>
<dbReference type="GO" id="GO:0051213">
    <property type="term" value="F:dioxygenase activity"/>
    <property type="evidence" value="ECO:0007669"/>
    <property type="project" value="UniProtKB-ARBA"/>
</dbReference>
<evidence type="ECO:0000313" key="8">
    <source>
        <dbReference type="Proteomes" id="UP001279734"/>
    </source>
</evidence>
<evidence type="ECO:0000256" key="3">
    <source>
        <dbReference type="ARBA" id="ARBA00023002"/>
    </source>
</evidence>
<protein>
    <recommendedName>
        <fullName evidence="6">Fe2OG dioxygenase domain-containing protein</fullName>
    </recommendedName>
</protein>
<comment type="caution">
    <text evidence="7">The sequence shown here is derived from an EMBL/GenBank/DDBJ whole genome shotgun (WGS) entry which is preliminary data.</text>
</comment>
<dbReference type="PANTHER" id="PTHR10209">
    <property type="entry name" value="OXIDOREDUCTASE, 2OG-FE II OXYGENASE FAMILY PROTEIN"/>
    <property type="match status" value="1"/>
</dbReference>
<keyword evidence="4 5" id="KW-0408">Iron</keyword>
<dbReference type="GO" id="GO:0046872">
    <property type="term" value="F:metal ion binding"/>
    <property type="evidence" value="ECO:0007669"/>
    <property type="project" value="UniProtKB-KW"/>
</dbReference>
<evidence type="ECO:0000256" key="4">
    <source>
        <dbReference type="ARBA" id="ARBA00023004"/>
    </source>
</evidence>
<dbReference type="SUPFAM" id="SSF51197">
    <property type="entry name" value="Clavaminate synthase-like"/>
    <property type="match status" value="1"/>
</dbReference>
<dbReference type="PANTHER" id="PTHR10209:SF429">
    <property type="entry name" value="1-AMINOCYCLOPROPANE-1-CARBOXYLATE OXIDASE HOMOLOG 1-LIKE"/>
    <property type="match status" value="1"/>
</dbReference>
<keyword evidence="2 5" id="KW-0479">Metal-binding</keyword>
<proteinExistence type="inferred from homology"/>
<keyword evidence="8" id="KW-1185">Reference proteome</keyword>
<dbReference type="EMBL" id="BSYO01000008">
    <property type="protein sequence ID" value="GMH08524.1"/>
    <property type="molecule type" value="Genomic_DNA"/>
</dbReference>
<evidence type="ECO:0000256" key="5">
    <source>
        <dbReference type="RuleBase" id="RU003682"/>
    </source>
</evidence>